<accession>A0A448WVC1</accession>
<keyword evidence="3" id="KW-1185">Reference proteome</keyword>
<reference evidence="2" key="1">
    <citation type="submission" date="2018-11" db="EMBL/GenBank/DDBJ databases">
        <authorList>
            <consortium name="Pathogen Informatics"/>
        </authorList>
    </citation>
    <scope>NUCLEOTIDE SEQUENCE</scope>
</reference>
<dbReference type="EMBL" id="CAAALY010049300">
    <property type="protein sequence ID" value="VEL21047.1"/>
    <property type="molecule type" value="Genomic_DNA"/>
</dbReference>
<protein>
    <submittedName>
        <fullName evidence="2">Uncharacterized protein</fullName>
    </submittedName>
</protein>
<evidence type="ECO:0000313" key="3">
    <source>
        <dbReference type="Proteomes" id="UP000784294"/>
    </source>
</evidence>
<feature type="compositionally biased region" description="Polar residues" evidence="1">
    <location>
        <begin position="26"/>
        <end position="46"/>
    </location>
</feature>
<feature type="compositionally biased region" description="Low complexity" evidence="1">
    <location>
        <begin position="121"/>
        <end position="133"/>
    </location>
</feature>
<dbReference type="Proteomes" id="UP000784294">
    <property type="component" value="Unassembled WGS sequence"/>
</dbReference>
<comment type="caution">
    <text evidence="2">The sequence shown here is derived from an EMBL/GenBank/DDBJ whole genome shotgun (WGS) entry which is preliminary data.</text>
</comment>
<feature type="compositionally biased region" description="Polar residues" evidence="1">
    <location>
        <begin position="143"/>
        <end position="153"/>
    </location>
</feature>
<feature type="compositionally biased region" description="Polar residues" evidence="1">
    <location>
        <begin position="159"/>
        <end position="190"/>
    </location>
</feature>
<evidence type="ECO:0000256" key="1">
    <source>
        <dbReference type="SAM" id="MobiDB-lite"/>
    </source>
</evidence>
<feature type="compositionally biased region" description="Basic and acidic residues" evidence="1">
    <location>
        <begin position="14"/>
        <end position="25"/>
    </location>
</feature>
<organism evidence="2 3">
    <name type="scientific">Protopolystoma xenopodis</name>
    <dbReference type="NCBI Taxonomy" id="117903"/>
    <lineage>
        <taxon>Eukaryota</taxon>
        <taxon>Metazoa</taxon>
        <taxon>Spiralia</taxon>
        <taxon>Lophotrochozoa</taxon>
        <taxon>Platyhelminthes</taxon>
        <taxon>Monogenea</taxon>
        <taxon>Polyopisthocotylea</taxon>
        <taxon>Polystomatidea</taxon>
        <taxon>Polystomatidae</taxon>
        <taxon>Protopolystoma</taxon>
    </lineage>
</organism>
<name>A0A448WVC1_9PLAT</name>
<sequence length="190" mass="20158">MPQISEANLLNIDHASESLHAEKSSKSSPGQQNTTEAFGSLTQDSGTIDKGPETEPEPFQCQELAFHLISPVNVVTALRRFTKERMTGVAGGSGGGRGGGLKMSLYKHAQMAHEPHELEVPSTMATPSSSSMPRGKVSEVAVTRTSGNQSVRQSRIRSMENSSNSTAELVNEESIVTANSQTSSQGSKGQ</sequence>
<gene>
    <name evidence="2" type="ORF">PXEA_LOCUS14487</name>
</gene>
<evidence type="ECO:0000313" key="2">
    <source>
        <dbReference type="EMBL" id="VEL21047.1"/>
    </source>
</evidence>
<dbReference type="AlphaFoldDB" id="A0A448WVC1"/>
<proteinExistence type="predicted"/>
<feature type="region of interest" description="Disordered" evidence="1">
    <location>
        <begin position="117"/>
        <end position="190"/>
    </location>
</feature>
<feature type="region of interest" description="Disordered" evidence="1">
    <location>
        <begin position="1"/>
        <end position="57"/>
    </location>
</feature>